<feature type="compositionally biased region" description="Basic and acidic residues" evidence="2">
    <location>
        <begin position="151"/>
        <end position="165"/>
    </location>
</feature>
<dbReference type="Gene3D" id="1.10.287.2610">
    <property type="match status" value="1"/>
</dbReference>
<protein>
    <submittedName>
        <fullName evidence="3">Uncharacterized protein</fullName>
    </submittedName>
</protein>
<accession>A0A8S0W4W6</accession>
<name>A0A8S0W4W6_CYCAE</name>
<feature type="region of interest" description="Disordered" evidence="2">
    <location>
        <begin position="145"/>
        <end position="170"/>
    </location>
</feature>
<organism evidence="3 4">
    <name type="scientific">Cyclocybe aegerita</name>
    <name type="common">Black poplar mushroom</name>
    <name type="synonym">Agrocybe aegerita</name>
    <dbReference type="NCBI Taxonomy" id="1973307"/>
    <lineage>
        <taxon>Eukaryota</taxon>
        <taxon>Fungi</taxon>
        <taxon>Dikarya</taxon>
        <taxon>Basidiomycota</taxon>
        <taxon>Agaricomycotina</taxon>
        <taxon>Agaricomycetes</taxon>
        <taxon>Agaricomycetidae</taxon>
        <taxon>Agaricales</taxon>
        <taxon>Agaricineae</taxon>
        <taxon>Bolbitiaceae</taxon>
        <taxon>Cyclocybe</taxon>
    </lineage>
</organism>
<keyword evidence="1" id="KW-0175">Coiled coil</keyword>
<evidence type="ECO:0000256" key="2">
    <source>
        <dbReference type="SAM" id="MobiDB-lite"/>
    </source>
</evidence>
<gene>
    <name evidence="3" type="ORF">AAE3_LOCUS4618</name>
</gene>
<dbReference type="SUPFAM" id="SSF57997">
    <property type="entry name" value="Tropomyosin"/>
    <property type="match status" value="1"/>
</dbReference>
<dbReference type="OrthoDB" id="2130750at2759"/>
<dbReference type="Proteomes" id="UP000467700">
    <property type="component" value="Unassembled WGS sequence"/>
</dbReference>
<reference evidence="3 4" key="1">
    <citation type="submission" date="2020-01" db="EMBL/GenBank/DDBJ databases">
        <authorList>
            <person name="Gupta K D."/>
        </authorList>
    </citation>
    <scope>NUCLEOTIDE SEQUENCE [LARGE SCALE GENOMIC DNA]</scope>
</reference>
<evidence type="ECO:0000256" key="1">
    <source>
        <dbReference type="SAM" id="Coils"/>
    </source>
</evidence>
<sequence length="503" mass="55745">MSSPERILAVTLDYTDKTLLTELQVPVPSDATILELRQAVHDACTRDPGIWPPLWQGLGFTSSLPFDPAEISFATEHNGLGAFRDPNDPFWTLLVDDEDEVHAIIGLPAAVQPDSAFETATSNHFNSPSSLNNLESPLLGAMQDKIQQSKAKREADIRKERDQKRGLTKSLDVAKSQFKAEQERAAKLEATLKAASKSREKAKLESTMESKVAKAAQDASEVKRDVQALEKKLLAKFERVADERDTAQERSEVLSKNLDTALERIETLSKDLDIAQERSEVLSKNLNTALERIETLSKDLDTALERIDTLSEDLDTTRSQLAAVLTWQEGIINKLDPQRIASLEELSGAIVNAVLHQNFRPLYAFQLRAALDHMQSILERHIRSATSQPVGHHTRYSKLWRQRLDDEAGKELPARVAHARSLLVNAPAEYQNVINSDDAMAIICQKASPIRSTGDKVAHSYGEGATDQKAIEHVLTNPAERSGMAEILASLSNVHIKRLAARV</sequence>
<proteinExistence type="predicted"/>
<feature type="coiled-coil region" evidence="1">
    <location>
        <begin position="171"/>
        <end position="320"/>
    </location>
</feature>
<dbReference type="EMBL" id="CACVBS010000036">
    <property type="protein sequence ID" value="CAA7262604.1"/>
    <property type="molecule type" value="Genomic_DNA"/>
</dbReference>
<comment type="caution">
    <text evidence="3">The sequence shown here is derived from an EMBL/GenBank/DDBJ whole genome shotgun (WGS) entry which is preliminary data.</text>
</comment>
<evidence type="ECO:0000313" key="3">
    <source>
        <dbReference type="EMBL" id="CAA7262604.1"/>
    </source>
</evidence>
<evidence type="ECO:0000313" key="4">
    <source>
        <dbReference type="Proteomes" id="UP000467700"/>
    </source>
</evidence>
<dbReference type="AlphaFoldDB" id="A0A8S0W4W6"/>
<keyword evidence="4" id="KW-1185">Reference proteome</keyword>